<name>A0ABP9S4D5_9GAMM</name>
<keyword evidence="1" id="KW-0472">Membrane</keyword>
<gene>
    <name evidence="2" type="ORF">GCM10025772_15940</name>
</gene>
<evidence type="ECO:0000313" key="2">
    <source>
        <dbReference type="EMBL" id="GAA5190690.1"/>
    </source>
</evidence>
<dbReference type="RefSeq" id="WP_345316524.1">
    <property type="nucleotide sequence ID" value="NZ_BAABLF010000008.1"/>
</dbReference>
<proteinExistence type="predicted"/>
<protein>
    <submittedName>
        <fullName evidence="2">Uncharacterized protein</fullName>
    </submittedName>
</protein>
<organism evidence="2 3">
    <name type="scientific">Ferrimonas gelatinilytica</name>
    <dbReference type="NCBI Taxonomy" id="1255257"/>
    <lineage>
        <taxon>Bacteria</taxon>
        <taxon>Pseudomonadati</taxon>
        <taxon>Pseudomonadota</taxon>
        <taxon>Gammaproteobacteria</taxon>
        <taxon>Alteromonadales</taxon>
        <taxon>Ferrimonadaceae</taxon>
        <taxon>Ferrimonas</taxon>
    </lineage>
</organism>
<sequence length="211" mass="23798">MNNIAFNLHIGNLLKARYSIFLAIFPVGLMFLSFAPIWLFTECLSVFFGIQEGEPIKDAENGWILLSVFLSAMVVLMLLGYITGWLINALLALVIFRWSREKIYAVYLNSDVPGSWLKDSVVATPAAHKQDKLEQWRKTRKQGKLKYILKNGVIGWGSLMYIIMAVLPAFRSSEPLGFTIIWQAALWAAAGALLGALTWHFSEKQYLKHSG</sequence>
<keyword evidence="1" id="KW-0812">Transmembrane</keyword>
<feature type="transmembrane region" description="Helical" evidence="1">
    <location>
        <begin position="147"/>
        <end position="170"/>
    </location>
</feature>
<accession>A0ABP9S4D5</accession>
<feature type="transmembrane region" description="Helical" evidence="1">
    <location>
        <begin position="63"/>
        <end position="96"/>
    </location>
</feature>
<feature type="transmembrane region" description="Helical" evidence="1">
    <location>
        <begin position="176"/>
        <end position="199"/>
    </location>
</feature>
<comment type="caution">
    <text evidence="2">The sequence shown here is derived from an EMBL/GenBank/DDBJ whole genome shotgun (WGS) entry which is preliminary data.</text>
</comment>
<feature type="transmembrane region" description="Helical" evidence="1">
    <location>
        <begin position="20"/>
        <end position="40"/>
    </location>
</feature>
<dbReference type="Proteomes" id="UP001501600">
    <property type="component" value="Unassembled WGS sequence"/>
</dbReference>
<keyword evidence="3" id="KW-1185">Reference proteome</keyword>
<keyword evidence="1" id="KW-1133">Transmembrane helix</keyword>
<reference evidence="3" key="1">
    <citation type="journal article" date="2019" name="Int. J. Syst. Evol. Microbiol.">
        <title>The Global Catalogue of Microorganisms (GCM) 10K type strain sequencing project: providing services to taxonomists for standard genome sequencing and annotation.</title>
        <authorList>
            <consortium name="The Broad Institute Genomics Platform"/>
            <consortium name="The Broad Institute Genome Sequencing Center for Infectious Disease"/>
            <person name="Wu L."/>
            <person name="Ma J."/>
        </authorList>
    </citation>
    <scope>NUCLEOTIDE SEQUENCE [LARGE SCALE GENOMIC DNA]</scope>
    <source>
        <strain evidence="3">JCM 18720</strain>
    </source>
</reference>
<dbReference type="EMBL" id="BAABLF010000008">
    <property type="protein sequence ID" value="GAA5190690.1"/>
    <property type="molecule type" value="Genomic_DNA"/>
</dbReference>
<evidence type="ECO:0000313" key="3">
    <source>
        <dbReference type="Proteomes" id="UP001501600"/>
    </source>
</evidence>
<evidence type="ECO:0000256" key="1">
    <source>
        <dbReference type="SAM" id="Phobius"/>
    </source>
</evidence>